<dbReference type="InterPro" id="IPR036179">
    <property type="entry name" value="Ig-like_dom_sf"/>
</dbReference>
<dbReference type="GeneTree" id="ENSGT01110000267173"/>
<name>A0A3Q0SF52_AMPCI</name>
<dbReference type="SMART" id="SM00409">
    <property type="entry name" value="IG"/>
    <property type="match status" value="2"/>
</dbReference>
<dbReference type="SMART" id="SM00408">
    <property type="entry name" value="IGc2"/>
    <property type="match status" value="2"/>
</dbReference>
<protein>
    <recommendedName>
        <fullName evidence="1">Ig-like domain-containing protein</fullName>
    </recommendedName>
</protein>
<evidence type="ECO:0000313" key="3">
    <source>
        <dbReference type="Proteomes" id="UP000261340"/>
    </source>
</evidence>
<dbReference type="PROSITE" id="PS50835">
    <property type="entry name" value="IG_LIKE"/>
    <property type="match status" value="2"/>
</dbReference>
<accession>A0A3Q0SF52</accession>
<dbReference type="FunFam" id="2.60.40.10:FF:000022">
    <property type="entry name" value="Cardiac titin"/>
    <property type="match status" value="2"/>
</dbReference>
<dbReference type="SUPFAM" id="SSF48726">
    <property type="entry name" value="Immunoglobulin"/>
    <property type="match status" value="2"/>
</dbReference>
<dbReference type="InterPro" id="IPR007110">
    <property type="entry name" value="Ig-like_dom"/>
</dbReference>
<reference evidence="2" key="2">
    <citation type="submission" date="2025-09" db="UniProtKB">
        <authorList>
            <consortium name="Ensembl"/>
        </authorList>
    </citation>
    <scope>IDENTIFICATION</scope>
</reference>
<dbReference type="Gene3D" id="2.60.40.10">
    <property type="entry name" value="Immunoglobulins"/>
    <property type="match status" value="3"/>
</dbReference>
<dbReference type="InterPro" id="IPR003598">
    <property type="entry name" value="Ig_sub2"/>
</dbReference>
<dbReference type="InterPro" id="IPR013098">
    <property type="entry name" value="Ig_I-set"/>
</dbReference>
<keyword evidence="3" id="KW-1185">Reference proteome</keyword>
<feature type="domain" description="Ig-like" evidence="1">
    <location>
        <begin position="15"/>
        <end position="94"/>
    </location>
</feature>
<feature type="domain" description="Ig-like" evidence="1">
    <location>
        <begin position="105"/>
        <end position="196"/>
    </location>
</feature>
<evidence type="ECO:0000313" key="2">
    <source>
        <dbReference type="Ensembl" id="ENSACIP00000023549.1"/>
    </source>
</evidence>
<dbReference type="CDD" id="cd00096">
    <property type="entry name" value="Ig"/>
    <property type="match status" value="1"/>
</dbReference>
<organism evidence="2 3">
    <name type="scientific">Amphilophus citrinellus</name>
    <name type="common">Midas cichlid</name>
    <name type="synonym">Cichlasoma citrinellum</name>
    <dbReference type="NCBI Taxonomy" id="61819"/>
    <lineage>
        <taxon>Eukaryota</taxon>
        <taxon>Metazoa</taxon>
        <taxon>Chordata</taxon>
        <taxon>Craniata</taxon>
        <taxon>Vertebrata</taxon>
        <taxon>Euteleostomi</taxon>
        <taxon>Actinopterygii</taxon>
        <taxon>Neopterygii</taxon>
        <taxon>Teleostei</taxon>
        <taxon>Neoteleostei</taxon>
        <taxon>Acanthomorphata</taxon>
        <taxon>Ovalentaria</taxon>
        <taxon>Cichlomorphae</taxon>
        <taxon>Cichliformes</taxon>
        <taxon>Cichlidae</taxon>
        <taxon>New World cichlids</taxon>
        <taxon>Cichlasomatinae</taxon>
        <taxon>Heroini</taxon>
        <taxon>Amphilophus</taxon>
    </lineage>
</organism>
<dbReference type="InterPro" id="IPR003599">
    <property type="entry name" value="Ig_sub"/>
</dbReference>
<evidence type="ECO:0000259" key="1">
    <source>
        <dbReference type="PROSITE" id="PS50835"/>
    </source>
</evidence>
<dbReference type="Ensembl" id="ENSACIT00000024166.1">
    <property type="protein sequence ID" value="ENSACIP00000023549.1"/>
    <property type="gene ID" value="ENSACIG00000018252.1"/>
</dbReference>
<dbReference type="Proteomes" id="UP000261340">
    <property type="component" value="Unplaced"/>
</dbReference>
<dbReference type="InterPro" id="IPR013783">
    <property type="entry name" value="Ig-like_fold"/>
</dbReference>
<dbReference type="AlphaFoldDB" id="A0A3Q0SF52"/>
<reference evidence="2" key="1">
    <citation type="submission" date="2025-08" db="UniProtKB">
        <authorList>
            <consortium name="Ensembl"/>
        </authorList>
    </citation>
    <scope>IDENTIFICATION</scope>
</reference>
<sequence>IGNTAKFECETEDAPNVSFKWFKDGHPIKEGDRLAVLECEIAGSEPFEVSWKKNKKRLSSDKKYRLVSQGTLASMEIQSFESADAGEYECVVSNEVGIDCIITKPAAIVDRPESLNVKSGENASLDVTVSGSPELKTTWFKDNKELSASAKYQMYHKKKLATLKILSTDKADAGEYKLQVTNHVGTASCKIKLSVSGLCSLCVLIFKFKFHI</sequence>
<dbReference type="Pfam" id="PF07679">
    <property type="entry name" value="I-set"/>
    <property type="match status" value="2"/>
</dbReference>
<proteinExistence type="predicted"/>
<dbReference type="PANTHER" id="PTHR47633">
    <property type="entry name" value="IMMUNOGLOBULIN"/>
    <property type="match status" value="1"/>
</dbReference>